<feature type="compositionally biased region" description="Acidic residues" evidence="3">
    <location>
        <begin position="52"/>
        <end position="67"/>
    </location>
</feature>
<dbReference type="PANTHER" id="PTHR10587">
    <property type="entry name" value="GLYCOSYL TRANSFERASE-RELATED"/>
    <property type="match status" value="1"/>
</dbReference>
<dbReference type="InterPro" id="IPR050248">
    <property type="entry name" value="Polysacc_deacetylase_ArnD"/>
</dbReference>
<organism evidence="6 7">
    <name type="scientific">Insulibacter thermoxylanivorax</name>
    <dbReference type="NCBI Taxonomy" id="2749268"/>
    <lineage>
        <taxon>Bacteria</taxon>
        <taxon>Bacillati</taxon>
        <taxon>Bacillota</taxon>
        <taxon>Bacilli</taxon>
        <taxon>Bacillales</taxon>
        <taxon>Paenibacillaceae</taxon>
        <taxon>Insulibacter</taxon>
    </lineage>
</organism>
<dbReference type="Pfam" id="PF01522">
    <property type="entry name" value="Polysacc_deac_1"/>
    <property type="match status" value="1"/>
</dbReference>
<proteinExistence type="predicted"/>
<evidence type="ECO:0000256" key="2">
    <source>
        <dbReference type="ARBA" id="ARBA00022801"/>
    </source>
</evidence>
<dbReference type="PROSITE" id="PS51257">
    <property type="entry name" value="PROKAR_LIPOPROTEIN"/>
    <property type="match status" value="1"/>
</dbReference>
<dbReference type="GO" id="GO:0016020">
    <property type="term" value="C:membrane"/>
    <property type="evidence" value="ECO:0007669"/>
    <property type="project" value="TreeGrafter"/>
</dbReference>
<keyword evidence="2" id="KW-0378">Hydrolase</keyword>
<gene>
    <name evidence="6" type="ORF">PRECH8_01550</name>
</gene>
<evidence type="ECO:0000313" key="7">
    <source>
        <dbReference type="Proteomes" id="UP000654993"/>
    </source>
</evidence>
<dbReference type="PANTHER" id="PTHR10587:SF133">
    <property type="entry name" value="CHITIN DEACETYLASE 1-RELATED"/>
    <property type="match status" value="1"/>
</dbReference>
<keyword evidence="1" id="KW-0479">Metal-binding</keyword>
<dbReference type="GO" id="GO:0046872">
    <property type="term" value="F:metal ion binding"/>
    <property type="evidence" value="ECO:0007669"/>
    <property type="project" value="UniProtKB-KW"/>
</dbReference>
<dbReference type="EMBL" id="BMAQ01000001">
    <property type="protein sequence ID" value="GFR36859.1"/>
    <property type="molecule type" value="Genomic_DNA"/>
</dbReference>
<feature type="chain" id="PRO_5038379972" description="NodB homology domain-containing protein" evidence="4">
    <location>
        <begin position="20"/>
        <end position="300"/>
    </location>
</feature>
<dbReference type="CDD" id="cd10917">
    <property type="entry name" value="CE4_NodB_like_6s_7s"/>
    <property type="match status" value="1"/>
</dbReference>
<evidence type="ECO:0000259" key="5">
    <source>
        <dbReference type="PROSITE" id="PS51677"/>
    </source>
</evidence>
<dbReference type="AlphaFoldDB" id="A0A916VEQ4"/>
<dbReference type="PROSITE" id="PS51677">
    <property type="entry name" value="NODB"/>
    <property type="match status" value="1"/>
</dbReference>
<protein>
    <recommendedName>
        <fullName evidence="5">NodB homology domain-containing protein</fullName>
    </recommendedName>
</protein>
<feature type="region of interest" description="Disordered" evidence="3">
    <location>
        <begin position="35"/>
        <end position="78"/>
    </location>
</feature>
<feature type="domain" description="NodB homology" evidence="5">
    <location>
        <begin position="102"/>
        <end position="281"/>
    </location>
</feature>
<keyword evidence="7" id="KW-1185">Reference proteome</keyword>
<name>A0A916VEQ4_9BACL</name>
<dbReference type="Gene3D" id="3.20.20.370">
    <property type="entry name" value="Glycoside hydrolase/deacetylase"/>
    <property type="match status" value="1"/>
</dbReference>
<dbReference type="Proteomes" id="UP000654993">
    <property type="component" value="Unassembled WGS sequence"/>
</dbReference>
<reference evidence="6" key="2">
    <citation type="journal article" date="2021" name="Data Brief">
        <title>Draft genome sequence data of the facultative, thermophilic, xylanolytic bacterium Paenibacillus sp. strain DA-C8.</title>
        <authorList>
            <person name="Chhe C."/>
            <person name="Uke A."/>
            <person name="Baramee S."/>
            <person name="Ungkulpasvich U."/>
            <person name="Tachaapaikoon C."/>
            <person name="Pason P."/>
            <person name="Waeonukul R."/>
            <person name="Ratanakhanokchai K."/>
            <person name="Kosugi A."/>
        </authorList>
    </citation>
    <scope>NUCLEOTIDE SEQUENCE</scope>
    <source>
        <strain evidence="6">DA-C8</strain>
    </source>
</reference>
<feature type="signal peptide" evidence="4">
    <location>
        <begin position="1"/>
        <end position="19"/>
    </location>
</feature>
<reference evidence="6" key="1">
    <citation type="submission" date="2020-08" db="EMBL/GenBank/DDBJ databases">
        <authorList>
            <person name="Uke A."/>
            <person name="Chhe C."/>
            <person name="Baramee S."/>
            <person name="Kosugi A."/>
        </authorList>
    </citation>
    <scope>NUCLEOTIDE SEQUENCE</scope>
    <source>
        <strain evidence="6">DA-C8</strain>
    </source>
</reference>
<dbReference type="GO" id="GO:0016810">
    <property type="term" value="F:hydrolase activity, acting on carbon-nitrogen (but not peptide) bonds"/>
    <property type="evidence" value="ECO:0007669"/>
    <property type="project" value="InterPro"/>
</dbReference>
<evidence type="ECO:0000256" key="4">
    <source>
        <dbReference type="SAM" id="SignalP"/>
    </source>
</evidence>
<dbReference type="RefSeq" id="WP_200965154.1">
    <property type="nucleotide sequence ID" value="NZ_BMAQ01000001.1"/>
</dbReference>
<dbReference type="InterPro" id="IPR011330">
    <property type="entry name" value="Glyco_hydro/deAcase_b/a-brl"/>
</dbReference>
<dbReference type="SUPFAM" id="SSF88713">
    <property type="entry name" value="Glycoside hydrolase/deacetylase"/>
    <property type="match status" value="1"/>
</dbReference>
<feature type="compositionally biased region" description="Polar residues" evidence="3">
    <location>
        <begin position="37"/>
        <end position="46"/>
    </location>
</feature>
<dbReference type="GO" id="GO:0005975">
    <property type="term" value="P:carbohydrate metabolic process"/>
    <property type="evidence" value="ECO:0007669"/>
    <property type="project" value="InterPro"/>
</dbReference>
<accession>A0A916VEQ4</accession>
<evidence type="ECO:0000313" key="6">
    <source>
        <dbReference type="EMBL" id="GFR36859.1"/>
    </source>
</evidence>
<evidence type="ECO:0000256" key="3">
    <source>
        <dbReference type="SAM" id="MobiDB-lite"/>
    </source>
</evidence>
<sequence length="300" mass="33943">MRKVILAIFLIALIAALSAGCVRGTENVHDVLHEESSAGNQETTVETPADQPADEDADMEGAEESETGEQPVEKSAQEEPVKRYYMNKIYDIKPLDEETDDRVVLLTFDDGPKDLEMIQSMLETLEKHEAKAIFFVNGFRVQSNPELLQMIHDAGHAIGNHSWDHIALRKQTDEVIRQQVDDVQKIVEETIGVKPLFFRPPHGSSNEFLRAYVKEQGMLFMTWSNGSLDWDRNHQTPESVVQNVLDQLRPGSNILMHELPWTVEALDELLTRLTEEGYGFVDPFEIQIETEEAAVEETGV</sequence>
<comment type="caution">
    <text evidence="6">The sequence shown here is derived from an EMBL/GenBank/DDBJ whole genome shotgun (WGS) entry which is preliminary data.</text>
</comment>
<evidence type="ECO:0000256" key="1">
    <source>
        <dbReference type="ARBA" id="ARBA00022723"/>
    </source>
</evidence>
<dbReference type="InterPro" id="IPR002509">
    <property type="entry name" value="NODB_dom"/>
</dbReference>
<keyword evidence="4" id="KW-0732">Signal</keyword>